<dbReference type="SUPFAM" id="SSF51905">
    <property type="entry name" value="FAD/NAD(P)-binding domain"/>
    <property type="match status" value="1"/>
</dbReference>
<accession>A0A3S9PQZ6</accession>
<dbReference type="OrthoDB" id="9806257at2"/>
<dbReference type="Gene3D" id="3.30.9.10">
    <property type="entry name" value="D-Amino Acid Oxidase, subunit A, domain 2"/>
    <property type="match status" value="1"/>
</dbReference>
<sequence>MWITLPPGPAECGSVRGSGIAAVSTVPGVARTVQSPRRGTAAERPPCLVRGLPLGTRVLLSSGMVKAVTADVMIVGNGALGLSVAVETALRDPALRIAVVGPEPRPGSASVAAGAMLNCFAEVTERTGDHPASRAKFALAREAARLWPDWPARLAEAARHAAMPVGRARGTLVVLGARSAGDGVGGMRAIRAATEEHGEPCEDVDPYGIGFLEAAAGDQPVDALYLENEGAVDARRVLAALDAAASGLGVTRVADEVTSLVTSSAEDAVTGVRLASGTTLAAGAVVLAAGAATGRLIERLPPGMVQPMLNGTGVALETERVLGEAVPYVVRTPTLVGGCGLHAVPLGEKAEYLGATNHVLLDAPAGPRLGIVQALLAGCVAQFDRNIAFSAVRHWHYGLRPVTLDTFPLLGRAPMRGLLFATGTYRDGFHSAPAIARHLAGLLTEDAPAESDPYAVFAPGREPIQTMTVDDAAERFAEMALLVATERGMKLPYFLDTEPIAAAGRRLARECVERLGVPVALAPEVLGAVSEAGADGVRRVAGYLSASSSGAPASRADGAGRKGVLPAGRAHGG</sequence>
<dbReference type="Gene3D" id="3.50.50.60">
    <property type="entry name" value="FAD/NAD(P)-binding domain"/>
    <property type="match status" value="1"/>
</dbReference>
<proteinExistence type="predicted"/>
<keyword evidence="5" id="KW-1185">Reference proteome</keyword>
<feature type="compositionally biased region" description="Low complexity" evidence="2">
    <location>
        <begin position="547"/>
        <end position="557"/>
    </location>
</feature>
<evidence type="ECO:0000256" key="1">
    <source>
        <dbReference type="ARBA" id="ARBA00023002"/>
    </source>
</evidence>
<dbReference type="GO" id="GO:0005737">
    <property type="term" value="C:cytoplasm"/>
    <property type="evidence" value="ECO:0007669"/>
    <property type="project" value="TreeGrafter"/>
</dbReference>
<keyword evidence="1" id="KW-0560">Oxidoreductase</keyword>
<dbReference type="InterPro" id="IPR036188">
    <property type="entry name" value="FAD/NAD-bd_sf"/>
</dbReference>
<dbReference type="AlphaFoldDB" id="A0A3S9PQZ6"/>
<evidence type="ECO:0000256" key="2">
    <source>
        <dbReference type="SAM" id="MobiDB-lite"/>
    </source>
</evidence>
<reference evidence="4 5" key="1">
    <citation type="submission" date="2018-12" db="EMBL/GenBank/DDBJ databases">
        <title>The whole draft genome of Streptomyce luteoverticillatus CGMCC 15060.</title>
        <authorList>
            <person name="Feng Z."/>
            <person name="Chen G."/>
            <person name="Zhang J."/>
            <person name="Zhu H."/>
            <person name="Yu X."/>
            <person name="Zhang W."/>
            <person name="Zhang X."/>
        </authorList>
    </citation>
    <scope>NUCLEOTIDE SEQUENCE [LARGE SCALE GENOMIC DNA]</scope>
    <source>
        <strain evidence="4 5">CGMCC 15060</strain>
    </source>
</reference>
<dbReference type="PANTHER" id="PTHR13847:SF289">
    <property type="entry name" value="GLYCINE OXIDASE"/>
    <property type="match status" value="1"/>
</dbReference>
<gene>
    <name evidence="4" type="ORF">EKH77_29375</name>
</gene>
<feature type="region of interest" description="Disordered" evidence="2">
    <location>
        <begin position="547"/>
        <end position="573"/>
    </location>
</feature>
<dbReference type="Proteomes" id="UP000267900">
    <property type="component" value="Chromosome"/>
</dbReference>
<protein>
    <submittedName>
        <fullName evidence="4">FAD-dependent oxidoreductase</fullName>
    </submittedName>
</protein>
<dbReference type="EMBL" id="CP034587">
    <property type="protein sequence ID" value="AZQ74767.1"/>
    <property type="molecule type" value="Genomic_DNA"/>
</dbReference>
<evidence type="ECO:0000313" key="4">
    <source>
        <dbReference type="EMBL" id="AZQ74767.1"/>
    </source>
</evidence>
<evidence type="ECO:0000259" key="3">
    <source>
        <dbReference type="Pfam" id="PF01266"/>
    </source>
</evidence>
<feature type="domain" description="FAD dependent oxidoreductase" evidence="3">
    <location>
        <begin position="71"/>
        <end position="441"/>
    </location>
</feature>
<organism evidence="4 5">
    <name type="scientific">Streptomyces luteoverticillatus</name>
    <name type="common">Streptoverticillium luteoverticillatus</name>
    <dbReference type="NCBI Taxonomy" id="66425"/>
    <lineage>
        <taxon>Bacteria</taxon>
        <taxon>Bacillati</taxon>
        <taxon>Actinomycetota</taxon>
        <taxon>Actinomycetes</taxon>
        <taxon>Kitasatosporales</taxon>
        <taxon>Streptomycetaceae</taxon>
        <taxon>Streptomyces</taxon>
    </lineage>
</organism>
<dbReference type="Pfam" id="PF01266">
    <property type="entry name" value="DAO"/>
    <property type="match status" value="1"/>
</dbReference>
<dbReference type="GO" id="GO:0016491">
    <property type="term" value="F:oxidoreductase activity"/>
    <property type="evidence" value="ECO:0007669"/>
    <property type="project" value="UniProtKB-KW"/>
</dbReference>
<name>A0A3S9PQZ6_STRLT</name>
<dbReference type="PANTHER" id="PTHR13847">
    <property type="entry name" value="SARCOSINE DEHYDROGENASE-RELATED"/>
    <property type="match status" value="1"/>
</dbReference>
<dbReference type="InterPro" id="IPR006076">
    <property type="entry name" value="FAD-dep_OxRdtase"/>
</dbReference>
<evidence type="ECO:0000313" key="5">
    <source>
        <dbReference type="Proteomes" id="UP000267900"/>
    </source>
</evidence>